<keyword evidence="1" id="KW-0472">Membrane</keyword>
<dbReference type="Proteomes" id="UP000275267">
    <property type="component" value="Unassembled WGS sequence"/>
</dbReference>
<dbReference type="InterPro" id="IPR004158">
    <property type="entry name" value="DUF247_pln"/>
</dbReference>
<keyword evidence="1" id="KW-0812">Transmembrane</keyword>
<name>A0A3L6PLZ9_PANMI</name>
<protein>
    <submittedName>
        <fullName evidence="2">UPF0481 protein</fullName>
    </submittedName>
</protein>
<accession>A0A3L6PLZ9</accession>
<evidence type="ECO:0000313" key="3">
    <source>
        <dbReference type="Proteomes" id="UP000275267"/>
    </source>
</evidence>
<dbReference type="STRING" id="4540.A0A3L6PLZ9"/>
<dbReference type="PANTHER" id="PTHR31170:SF18">
    <property type="entry name" value="(WILD MALAYSIAN BANANA) HYPOTHETICAL PROTEIN"/>
    <property type="match status" value="1"/>
</dbReference>
<evidence type="ECO:0000256" key="1">
    <source>
        <dbReference type="SAM" id="Phobius"/>
    </source>
</evidence>
<keyword evidence="3" id="KW-1185">Reference proteome</keyword>
<reference evidence="3" key="1">
    <citation type="journal article" date="2019" name="Nat. Commun.">
        <title>The genome of broomcorn millet.</title>
        <authorList>
            <person name="Zou C."/>
            <person name="Miki D."/>
            <person name="Li D."/>
            <person name="Tang Q."/>
            <person name="Xiao L."/>
            <person name="Rajput S."/>
            <person name="Deng P."/>
            <person name="Jia W."/>
            <person name="Huang R."/>
            <person name="Zhang M."/>
            <person name="Sun Y."/>
            <person name="Hu J."/>
            <person name="Fu X."/>
            <person name="Schnable P.S."/>
            <person name="Li F."/>
            <person name="Zhang H."/>
            <person name="Feng B."/>
            <person name="Zhu X."/>
            <person name="Liu R."/>
            <person name="Schnable J.C."/>
            <person name="Zhu J.-K."/>
            <person name="Zhang H."/>
        </authorList>
    </citation>
    <scope>NUCLEOTIDE SEQUENCE [LARGE SCALE GENOMIC DNA]</scope>
</reference>
<dbReference type="Pfam" id="PF03140">
    <property type="entry name" value="DUF247"/>
    <property type="match status" value="1"/>
</dbReference>
<dbReference type="AlphaFoldDB" id="A0A3L6PLZ9"/>
<keyword evidence="1" id="KW-1133">Transmembrane helix</keyword>
<sequence>MLTDGCFLLEMMRAREHVHKGEALDDYAPNDPIFSIHGFYFLRPDIQSDMILMENQLPLLVLQRISVVQRGISWPSAKDINKMVLHFLDCPLLDEDNDELGLHPLDLFHKSFRDLQPVLSRLDKFAEVTVPSAVELSEAGVNFKKSNNAKSVCDIEFKNGVLRMPLIRVYDETEKSYLNIMAFERLYMYAGNDVTDYLIFMDNMINSERDVALLRSKGLIKSGLGSDKDVAQLFNSLSKGAVMSPFCKLLDVQKKMNDHCRKPCNKWQATFKHTYLSNPWVFISLVAAVVLLVATLMQTIYTVVPFYTKR</sequence>
<dbReference type="OrthoDB" id="591587at2759"/>
<organism evidence="2 3">
    <name type="scientific">Panicum miliaceum</name>
    <name type="common">Proso millet</name>
    <name type="synonym">Broomcorn millet</name>
    <dbReference type="NCBI Taxonomy" id="4540"/>
    <lineage>
        <taxon>Eukaryota</taxon>
        <taxon>Viridiplantae</taxon>
        <taxon>Streptophyta</taxon>
        <taxon>Embryophyta</taxon>
        <taxon>Tracheophyta</taxon>
        <taxon>Spermatophyta</taxon>
        <taxon>Magnoliopsida</taxon>
        <taxon>Liliopsida</taxon>
        <taxon>Poales</taxon>
        <taxon>Poaceae</taxon>
        <taxon>PACMAD clade</taxon>
        <taxon>Panicoideae</taxon>
        <taxon>Panicodae</taxon>
        <taxon>Paniceae</taxon>
        <taxon>Panicinae</taxon>
        <taxon>Panicum</taxon>
        <taxon>Panicum sect. Panicum</taxon>
    </lineage>
</organism>
<evidence type="ECO:0000313" key="2">
    <source>
        <dbReference type="EMBL" id="RLM58635.1"/>
    </source>
</evidence>
<feature type="transmembrane region" description="Helical" evidence="1">
    <location>
        <begin position="280"/>
        <end position="304"/>
    </location>
</feature>
<gene>
    <name evidence="2" type="ORF">C2845_PM18G08290</name>
</gene>
<dbReference type="PANTHER" id="PTHR31170">
    <property type="entry name" value="BNAC04G53230D PROTEIN"/>
    <property type="match status" value="1"/>
</dbReference>
<proteinExistence type="predicted"/>
<dbReference type="EMBL" id="PQIB02000017">
    <property type="protein sequence ID" value="RLM58635.1"/>
    <property type="molecule type" value="Genomic_DNA"/>
</dbReference>
<comment type="caution">
    <text evidence="2">The sequence shown here is derived from an EMBL/GenBank/DDBJ whole genome shotgun (WGS) entry which is preliminary data.</text>
</comment>